<dbReference type="Pfam" id="PF00271">
    <property type="entry name" value="Helicase_C"/>
    <property type="match status" value="1"/>
</dbReference>
<evidence type="ECO:0000256" key="9">
    <source>
        <dbReference type="ARBA" id="ARBA00023125"/>
    </source>
</evidence>
<evidence type="ECO:0000259" key="13">
    <source>
        <dbReference type="PROSITE" id="PS51194"/>
    </source>
</evidence>
<evidence type="ECO:0000256" key="8">
    <source>
        <dbReference type="ARBA" id="ARBA00022840"/>
    </source>
</evidence>
<feature type="binding site" evidence="11">
    <location>
        <position position="477"/>
    </location>
    <ligand>
        <name>Zn(2+)</name>
        <dbReference type="ChEBI" id="CHEBI:29105"/>
        <label>2</label>
    </ligand>
</feature>
<dbReference type="InterPro" id="IPR027417">
    <property type="entry name" value="P-loop_NTPase"/>
</dbReference>
<dbReference type="RefSeq" id="WP_370396748.1">
    <property type="nucleotide sequence ID" value="NZ_JALBUT010000003.1"/>
</dbReference>
<dbReference type="InterPro" id="IPR001650">
    <property type="entry name" value="Helicase_C-like"/>
</dbReference>
<feature type="binding site" evidence="11">
    <location>
        <position position="450"/>
    </location>
    <ligand>
        <name>Zn(2+)</name>
        <dbReference type="ChEBI" id="CHEBI:29105"/>
        <label>1</label>
    </ligand>
</feature>
<dbReference type="HAMAP" id="MF_00983">
    <property type="entry name" value="PriA"/>
    <property type="match status" value="1"/>
</dbReference>
<dbReference type="Pfam" id="PF17764">
    <property type="entry name" value="PriA_3primeBD"/>
    <property type="match status" value="1"/>
</dbReference>
<dbReference type="InterPro" id="IPR014001">
    <property type="entry name" value="Helicase_ATP-bd"/>
</dbReference>
<comment type="cofactor">
    <cofactor evidence="11">
        <name>Zn(2+)</name>
        <dbReference type="ChEBI" id="CHEBI:29105"/>
    </cofactor>
    <text evidence="11">Binds 2 zinc ions per subunit.</text>
</comment>
<comment type="catalytic activity">
    <reaction evidence="11">
        <text>Couples ATP hydrolysis with the unwinding of duplex DNA by translocating in the 3'-5' direction.</text>
        <dbReference type="EC" id="5.6.2.4"/>
    </reaction>
</comment>
<feature type="domain" description="Helicase C-terminal" evidence="13">
    <location>
        <begin position="421"/>
        <end position="652"/>
    </location>
</feature>
<evidence type="ECO:0000256" key="5">
    <source>
        <dbReference type="ARBA" id="ARBA00022801"/>
    </source>
</evidence>
<dbReference type="Gene3D" id="3.40.1440.60">
    <property type="entry name" value="PriA, 3(prime) DNA-binding domain"/>
    <property type="match status" value="1"/>
</dbReference>
<dbReference type="CDD" id="cd18804">
    <property type="entry name" value="SF2_C_priA"/>
    <property type="match status" value="1"/>
</dbReference>
<dbReference type="Pfam" id="PF18074">
    <property type="entry name" value="PriA_C"/>
    <property type="match status" value="1"/>
</dbReference>
<keyword evidence="8 11" id="KW-0067">ATP-binding</keyword>
<dbReference type="InterPro" id="IPR006935">
    <property type="entry name" value="Helicase/UvrB_N"/>
</dbReference>
<dbReference type="SMART" id="SM00487">
    <property type="entry name" value="DEXDc"/>
    <property type="match status" value="1"/>
</dbReference>
<keyword evidence="3 11" id="KW-0479">Metal-binding</keyword>
<keyword evidence="1 11" id="KW-0639">Primosome</keyword>
<dbReference type="SMART" id="SM00490">
    <property type="entry name" value="HELICc"/>
    <property type="match status" value="1"/>
</dbReference>
<protein>
    <recommendedName>
        <fullName evidence="11">Replication restart protein PriA</fullName>
    </recommendedName>
    <alternativeName>
        <fullName evidence="11">ATP-dependent DNA helicase PriA</fullName>
        <ecNumber evidence="11">5.6.2.4</ecNumber>
    </alternativeName>
    <alternativeName>
        <fullName evidence="11">DNA 3'-5' helicase PriA</fullName>
    </alternativeName>
</protein>
<feature type="binding site" evidence="11">
    <location>
        <position position="493"/>
    </location>
    <ligand>
        <name>Zn(2+)</name>
        <dbReference type="ChEBI" id="CHEBI:29105"/>
        <label>1</label>
    </ligand>
</feature>
<keyword evidence="7 11" id="KW-0862">Zinc</keyword>
<keyword evidence="5 11" id="KW-0378">Hydrolase</keyword>
<evidence type="ECO:0000256" key="4">
    <source>
        <dbReference type="ARBA" id="ARBA00022741"/>
    </source>
</evidence>
<feature type="binding site" evidence="11">
    <location>
        <position position="453"/>
    </location>
    <ligand>
        <name>Zn(2+)</name>
        <dbReference type="ChEBI" id="CHEBI:29105"/>
        <label>1</label>
    </ligand>
</feature>
<keyword evidence="10 11" id="KW-0413">Isomerase</keyword>
<dbReference type="InterPro" id="IPR040498">
    <property type="entry name" value="PriA_CRR"/>
</dbReference>
<evidence type="ECO:0000313" key="15">
    <source>
        <dbReference type="Proteomes" id="UP001275932"/>
    </source>
</evidence>
<gene>
    <name evidence="11 14" type="primary">priA</name>
    <name evidence="14" type="ORF">MOX91_03785</name>
</gene>
<dbReference type="EC" id="5.6.2.4" evidence="11"/>
<evidence type="ECO:0000256" key="3">
    <source>
        <dbReference type="ARBA" id="ARBA00022723"/>
    </source>
</evidence>
<feature type="domain" description="Helicase ATP-binding" evidence="12">
    <location>
        <begin position="222"/>
        <end position="391"/>
    </location>
</feature>
<feature type="binding site" evidence="11">
    <location>
        <position position="480"/>
    </location>
    <ligand>
        <name>Zn(2+)</name>
        <dbReference type="ChEBI" id="CHEBI:29105"/>
        <label>2</label>
    </ligand>
</feature>
<dbReference type="NCBIfam" id="TIGR00595">
    <property type="entry name" value="priA"/>
    <property type="match status" value="1"/>
</dbReference>
<keyword evidence="6 11" id="KW-0347">Helicase</keyword>
<proteinExistence type="inferred from homology"/>
<keyword evidence="4 11" id="KW-0547">Nucleotide-binding</keyword>
<dbReference type="SUPFAM" id="SSF52540">
    <property type="entry name" value="P-loop containing nucleoside triphosphate hydrolases"/>
    <property type="match status" value="2"/>
</dbReference>
<keyword evidence="9 11" id="KW-0238">DNA-binding</keyword>
<feature type="binding site" evidence="11">
    <location>
        <position position="459"/>
    </location>
    <ligand>
        <name>Zn(2+)</name>
        <dbReference type="ChEBI" id="CHEBI:29105"/>
        <label>2</label>
    </ligand>
</feature>
<comment type="similarity">
    <text evidence="11">Belongs to the helicase family. PriA subfamily.</text>
</comment>
<evidence type="ECO:0000256" key="7">
    <source>
        <dbReference type="ARBA" id="ARBA00022833"/>
    </source>
</evidence>
<feature type="binding site" evidence="11">
    <location>
        <position position="462"/>
    </location>
    <ligand>
        <name>Zn(2+)</name>
        <dbReference type="ChEBI" id="CHEBI:29105"/>
        <label>2</label>
    </ligand>
</feature>
<evidence type="ECO:0000256" key="2">
    <source>
        <dbReference type="ARBA" id="ARBA00022705"/>
    </source>
</evidence>
<sequence>MENFDSATVALFSGMDAPLTYKIPPCLFGKVQKGSMVRVPLRNRLSEGVVTELLNSENAGFKLKDIQGLVQPQRVLTPDLIKLAEWMKSYYCASMQSVLESMIPAVVRSGKNPMLAKEVSIKKILDNTELEKLSKRAPAQAKLYEILLENKAPMLRAAILKMAHSSDSAIQSLISKGIFSEAEKTMERAAYLDDISDAERVPSTPHKLNEEQSAALNDIVSKIESKKFAAHLLYGVTGSGKTEVYMQAMQKVLEKGGSCIFLVPEISLTPQTVGRLRSRLGGLGTELVVWHSGLSDGQRLDAWRALAEGRARVVVGARSCVFAPIENPDLIIVDEEHDGAYKQDKNPRYNGRDAAVMRAHLSNSVCVLGSATPSLETLYNVRQKKYSQSKIMSRIDGAQMPKIKIVDMKYEKPNTLLSNMLINKLYERFENGEQSMLFLNRRGYSKVYECPDCGHVEECPHCSISMTWHRSENIVKCHMCGYQKPAPVSCSQCGSKNAKWHSFGTQKIEETLKAIIPQARIGRMDADTMRKKDDYRRVLADFRRGNMDILIGTQMIAKGLDFPRVTLVGVVNADISLHIPDFRASEHTYQLIVQVAGRAGRGNARGEVIIQTRTPEAPPIQYAKTSDMESFLEEELSARIEYHYPPATKLIRHIFKSRSLQKLEYYTEQWAQAAEREIGEICQIRGPVPAPIEKVEDFYRWQIWYFCSSITAVSKRLNALRKNFKFDEEIQELLDIDPYDLS</sequence>
<dbReference type="Proteomes" id="UP001275932">
    <property type="component" value="Unassembled WGS sequence"/>
</dbReference>
<evidence type="ECO:0000313" key="14">
    <source>
        <dbReference type="EMBL" id="MDX8415300.1"/>
    </source>
</evidence>
<name>A0ABU4WI80_9BACT</name>
<comment type="caution">
    <text evidence="14">The sequence shown here is derived from an EMBL/GenBank/DDBJ whole genome shotgun (WGS) entry which is preliminary data.</text>
</comment>
<dbReference type="InterPro" id="IPR042115">
    <property type="entry name" value="PriA_3primeBD_sf"/>
</dbReference>
<evidence type="ECO:0000256" key="10">
    <source>
        <dbReference type="ARBA" id="ARBA00023235"/>
    </source>
</evidence>
<keyword evidence="15" id="KW-1185">Reference proteome</keyword>
<comment type="subunit">
    <text evidence="11">Component of the replication restart primosome.</text>
</comment>
<evidence type="ECO:0000256" key="6">
    <source>
        <dbReference type="ARBA" id="ARBA00022806"/>
    </source>
</evidence>
<dbReference type="PANTHER" id="PTHR30580:SF0">
    <property type="entry name" value="PRIMOSOMAL PROTEIN N"/>
    <property type="match status" value="1"/>
</dbReference>
<dbReference type="PROSITE" id="PS51194">
    <property type="entry name" value="HELICASE_CTER"/>
    <property type="match status" value="1"/>
</dbReference>
<dbReference type="InterPro" id="IPR041222">
    <property type="entry name" value="PriA_3primeBD"/>
</dbReference>
<dbReference type="Gene3D" id="3.40.50.300">
    <property type="entry name" value="P-loop containing nucleotide triphosphate hydrolases"/>
    <property type="match status" value="2"/>
</dbReference>
<dbReference type="InterPro" id="IPR005259">
    <property type="entry name" value="PriA"/>
</dbReference>
<organism evidence="14 15">
    <name type="scientific">Intestinicryptomonas porci</name>
    <dbReference type="NCBI Taxonomy" id="2926320"/>
    <lineage>
        <taxon>Bacteria</taxon>
        <taxon>Pseudomonadati</taxon>
        <taxon>Verrucomicrobiota</taxon>
        <taxon>Opitutia</taxon>
        <taxon>Opitutales</taxon>
        <taxon>Intestinicryptomonaceae</taxon>
        <taxon>Intestinicryptomonas</taxon>
    </lineage>
</organism>
<keyword evidence="2 11" id="KW-0235">DNA replication</keyword>
<dbReference type="EMBL" id="JALBUT010000003">
    <property type="protein sequence ID" value="MDX8415300.1"/>
    <property type="molecule type" value="Genomic_DNA"/>
</dbReference>
<dbReference type="Pfam" id="PF04851">
    <property type="entry name" value="ResIII"/>
    <property type="match status" value="1"/>
</dbReference>
<dbReference type="PANTHER" id="PTHR30580">
    <property type="entry name" value="PRIMOSOMAL PROTEIN N"/>
    <property type="match status" value="1"/>
</dbReference>
<accession>A0ABU4WI80</accession>
<comment type="function">
    <text evidence="11">Initiates the restart of stalled replication forks, which reloads the replicative helicase on sites other than the origin of replication. Recognizes and binds to abandoned replication forks and remodels them to uncover a helicase loading site. Promotes assembly of the primosome at these replication forks.</text>
</comment>
<evidence type="ECO:0000256" key="1">
    <source>
        <dbReference type="ARBA" id="ARBA00022515"/>
    </source>
</evidence>
<evidence type="ECO:0000259" key="12">
    <source>
        <dbReference type="PROSITE" id="PS51192"/>
    </source>
</evidence>
<feature type="binding site" evidence="11">
    <location>
        <position position="490"/>
    </location>
    <ligand>
        <name>Zn(2+)</name>
        <dbReference type="ChEBI" id="CHEBI:29105"/>
        <label>1</label>
    </ligand>
</feature>
<evidence type="ECO:0000256" key="11">
    <source>
        <dbReference type="HAMAP-Rule" id="MF_00983"/>
    </source>
</evidence>
<comment type="catalytic activity">
    <reaction evidence="11">
        <text>ATP + H2O = ADP + phosphate + H(+)</text>
        <dbReference type="Rhea" id="RHEA:13065"/>
        <dbReference type="ChEBI" id="CHEBI:15377"/>
        <dbReference type="ChEBI" id="CHEBI:15378"/>
        <dbReference type="ChEBI" id="CHEBI:30616"/>
        <dbReference type="ChEBI" id="CHEBI:43474"/>
        <dbReference type="ChEBI" id="CHEBI:456216"/>
        <dbReference type="EC" id="5.6.2.4"/>
    </reaction>
</comment>
<dbReference type="InterPro" id="IPR041236">
    <property type="entry name" value="PriA_C"/>
</dbReference>
<reference evidence="14 15" key="1">
    <citation type="submission" date="2022-03" db="EMBL/GenBank/DDBJ databases">
        <title>Novel taxa within the pig intestine.</title>
        <authorList>
            <person name="Wylensek D."/>
            <person name="Bishof K."/>
            <person name="Afrizal A."/>
            <person name="Clavel T."/>
        </authorList>
    </citation>
    <scope>NUCLEOTIDE SEQUENCE [LARGE SCALE GENOMIC DNA]</scope>
    <source>
        <strain evidence="14 15">CLA-KB-P66</strain>
    </source>
</reference>
<dbReference type="CDD" id="cd17929">
    <property type="entry name" value="DEXHc_priA"/>
    <property type="match status" value="1"/>
</dbReference>
<dbReference type="PROSITE" id="PS51192">
    <property type="entry name" value="HELICASE_ATP_BIND_1"/>
    <property type="match status" value="1"/>
</dbReference>
<dbReference type="Pfam" id="PF18319">
    <property type="entry name" value="Zn_ribbon_PriA"/>
    <property type="match status" value="1"/>
</dbReference>